<organism evidence="9 10">
    <name type="scientific">Gandjariella thermophila</name>
    <dbReference type="NCBI Taxonomy" id="1931992"/>
    <lineage>
        <taxon>Bacteria</taxon>
        <taxon>Bacillati</taxon>
        <taxon>Actinomycetota</taxon>
        <taxon>Actinomycetes</taxon>
        <taxon>Pseudonocardiales</taxon>
        <taxon>Pseudonocardiaceae</taxon>
        <taxon>Gandjariella</taxon>
    </lineage>
</organism>
<evidence type="ECO:0000313" key="10">
    <source>
        <dbReference type="Proteomes" id="UP000298860"/>
    </source>
</evidence>
<dbReference type="GO" id="GO:0004563">
    <property type="term" value="F:beta-N-acetylhexosaminidase activity"/>
    <property type="evidence" value="ECO:0007669"/>
    <property type="project" value="UniProtKB-EC"/>
</dbReference>
<evidence type="ECO:0000256" key="3">
    <source>
        <dbReference type="ARBA" id="ARBA00012663"/>
    </source>
</evidence>
<gene>
    <name evidence="9" type="primary">yejJ</name>
    <name evidence="9" type="ORF">GTS_37000</name>
</gene>
<sequence>MTARLRILRWAVTLLAAVTATACATGGGVPGTPRPHAAGPTAATTIPSPSARSEAEEHASAVASCVRASLTGMDERTRAGQLFVVGVPATGPGPTESAVLGRYGLGGVFLVGRGRGGVDGVAHVADAVQRVGTAAAHGVGLFVAADQEGGEVQVLSGPGFSDMPSAAVQGRWPPDRLRAAASQWGRELRAAGVNLNLAPVGDVLSARLGAANAPIGRFDRAFGTDPATVAAHVTAFVQGMQDAGVATTVKHFPGLGRVTGNTDFSAGVTDAETSPNDPALGPFGAAVRAGTTFVMSSSATYPRLDPAHRAVFSPAALRGLVRGTLGFSGLIVSDDLGRAQEVAAVPVGERAVDFLAAGGDVVLTADPNTVQPMVDAVVDRAHRDPGFADAVAASERRVLTAKADRGLLPCGAAPR</sequence>
<dbReference type="InterPro" id="IPR017853">
    <property type="entry name" value="GH"/>
</dbReference>
<evidence type="ECO:0000256" key="1">
    <source>
        <dbReference type="ARBA" id="ARBA00001231"/>
    </source>
</evidence>
<accession>A0A4D4JDT5</accession>
<comment type="similarity">
    <text evidence="2">Belongs to the glycosyl hydrolase 3 family.</text>
</comment>
<dbReference type="InterPro" id="IPR050226">
    <property type="entry name" value="NagZ_Beta-hexosaminidase"/>
</dbReference>
<evidence type="ECO:0000256" key="7">
    <source>
        <dbReference type="SAM" id="SignalP"/>
    </source>
</evidence>
<keyword evidence="4" id="KW-0378">Hydrolase</keyword>
<comment type="caution">
    <text evidence="9">The sequence shown here is derived from an EMBL/GenBank/DDBJ whole genome shotgun (WGS) entry which is preliminary data.</text>
</comment>
<reference evidence="10" key="1">
    <citation type="submission" date="2019-04" db="EMBL/GenBank/DDBJ databases">
        <title>Draft genome sequence of Pseudonocardiaceae bacterium SL3-2-4.</title>
        <authorList>
            <person name="Ningsih F."/>
            <person name="Yokota A."/>
            <person name="Sakai Y."/>
            <person name="Nanatani K."/>
            <person name="Yabe S."/>
            <person name="Oetari A."/>
            <person name="Sjamsuridzal W."/>
        </authorList>
    </citation>
    <scope>NUCLEOTIDE SEQUENCE [LARGE SCALE GENOMIC DNA]</scope>
    <source>
        <strain evidence="10">SL3-2-4</strain>
    </source>
</reference>
<dbReference type="AlphaFoldDB" id="A0A4D4JDT5"/>
<dbReference type="Gene3D" id="3.20.20.300">
    <property type="entry name" value="Glycoside hydrolase, family 3, N-terminal domain"/>
    <property type="match status" value="1"/>
</dbReference>
<feature type="domain" description="Glycoside hydrolase family 3 N-terminal" evidence="8">
    <location>
        <begin position="78"/>
        <end position="400"/>
    </location>
</feature>
<protein>
    <recommendedName>
        <fullName evidence="3">beta-N-acetylhexosaminidase</fullName>
        <ecNumber evidence="3">3.2.1.52</ecNumber>
    </recommendedName>
</protein>
<evidence type="ECO:0000256" key="2">
    <source>
        <dbReference type="ARBA" id="ARBA00005336"/>
    </source>
</evidence>
<dbReference type="EMBL" id="BJFL01000020">
    <property type="protein sequence ID" value="GDY32067.1"/>
    <property type="molecule type" value="Genomic_DNA"/>
</dbReference>
<name>A0A4D4JDT5_9PSEU</name>
<dbReference type="PANTHER" id="PTHR30480">
    <property type="entry name" value="BETA-HEXOSAMINIDASE-RELATED"/>
    <property type="match status" value="1"/>
</dbReference>
<dbReference type="GO" id="GO:0005975">
    <property type="term" value="P:carbohydrate metabolic process"/>
    <property type="evidence" value="ECO:0007669"/>
    <property type="project" value="InterPro"/>
</dbReference>
<feature type="signal peptide" evidence="7">
    <location>
        <begin position="1"/>
        <end position="24"/>
    </location>
</feature>
<proteinExistence type="inferred from homology"/>
<dbReference type="PANTHER" id="PTHR30480:SF13">
    <property type="entry name" value="BETA-HEXOSAMINIDASE"/>
    <property type="match status" value="1"/>
</dbReference>
<feature type="chain" id="PRO_5039180082" description="beta-N-acetylhexosaminidase" evidence="7">
    <location>
        <begin position="25"/>
        <end position="415"/>
    </location>
</feature>
<dbReference type="PROSITE" id="PS51257">
    <property type="entry name" value="PROKAR_LIPOPROTEIN"/>
    <property type="match status" value="1"/>
</dbReference>
<keyword evidence="7" id="KW-0732">Signal</keyword>
<dbReference type="InterPro" id="IPR036962">
    <property type="entry name" value="Glyco_hydro_3_N_sf"/>
</dbReference>
<dbReference type="EC" id="3.2.1.52" evidence="3"/>
<evidence type="ECO:0000256" key="5">
    <source>
        <dbReference type="ARBA" id="ARBA00023295"/>
    </source>
</evidence>
<feature type="region of interest" description="Disordered" evidence="6">
    <location>
        <begin position="26"/>
        <end position="51"/>
    </location>
</feature>
<dbReference type="InterPro" id="IPR001764">
    <property type="entry name" value="Glyco_hydro_3_N"/>
</dbReference>
<dbReference type="Pfam" id="PF00933">
    <property type="entry name" value="Glyco_hydro_3"/>
    <property type="match status" value="1"/>
</dbReference>
<keyword evidence="5" id="KW-0326">Glycosidase</keyword>
<comment type="catalytic activity">
    <reaction evidence="1">
        <text>Hydrolysis of terminal non-reducing N-acetyl-D-hexosamine residues in N-acetyl-beta-D-hexosaminides.</text>
        <dbReference type="EC" id="3.2.1.52"/>
    </reaction>
</comment>
<evidence type="ECO:0000259" key="8">
    <source>
        <dbReference type="Pfam" id="PF00933"/>
    </source>
</evidence>
<dbReference type="Proteomes" id="UP000298860">
    <property type="component" value="Unassembled WGS sequence"/>
</dbReference>
<keyword evidence="10" id="KW-1185">Reference proteome</keyword>
<dbReference type="SUPFAM" id="SSF51445">
    <property type="entry name" value="(Trans)glycosidases"/>
    <property type="match status" value="1"/>
</dbReference>
<dbReference type="RefSeq" id="WP_225978531.1">
    <property type="nucleotide sequence ID" value="NZ_BJFL01000020.1"/>
</dbReference>
<evidence type="ECO:0000256" key="6">
    <source>
        <dbReference type="SAM" id="MobiDB-lite"/>
    </source>
</evidence>
<evidence type="ECO:0000313" key="9">
    <source>
        <dbReference type="EMBL" id="GDY32067.1"/>
    </source>
</evidence>
<evidence type="ECO:0000256" key="4">
    <source>
        <dbReference type="ARBA" id="ARBA00022801"/>
    </source>
</evidence>
<dbReference type="GO" id="GO:0009254">
    <property type="term" value="P:peptidoglycan turnover"/>
    <property type="evidence" value="ECO:0007669"/>
    <property type="project" value="TreeGrafter"/>
</dbReference>